<dbReference type="GO" id="GO:0097157">
    <property type="term" value="F:pre-mRNA intronic binding"/>
    <property type="evidence" value="ECO:0007669"/>
    <property type="project" value="TreeGrafter"/>
</dbReference>
<dbReference type="InterPro" id="IPR045164">
    <property type="entry name" value="RBM41/RNPC3"/>
</dbReference>
<evidence type="ECO:0000256" key="3">
    <source>
        <dbReference type="SAM" id="MobiDB-lite"/>
    </source>
</evidence>
<dbReference type="GO" id="GO:0000398">
    <property type="term" value="P:mRNA splicing, via spliceosome"/>
    <property type="evidence" value="ECO:0007669"/>
    <property type="project" value="TreeGrafter"/>
</dbReference>
<feature type="domain" description="RRM" evidence="4">
    <location>
        <begin position="236"/>
        <end position="313"/>
    </location>
</feature>
<keyword evidence="1 2" id="KW-0694">RNA-binding</keyword>
<feature type="compositionally biased region" description="Basic and acidic residues" evidence="3">
    <location>
        <begin position="172"/>
        <end position="194"/>
    </location>
</feature>
<dbReference type="PANTHER" id="PTHR16105">
    <property type="entry name" value="RNA-BINDING REGION-CONTAINING PROTEIN 3"/>
    <property type="match status" value="1"/>
</dbReference>
<reference evidence="5" key="1">
    <citation type="journal article" date="2018" name="PLoS Negl. Trop. Dis.">
        <title>Sialome diversity of ticks revealed by RNAseq of single tick salivary glands.</title>
        <authorList>
            <person name="Perner J."/>
            <person name="Kropackova S."/>
            <person name="Kopacek P."/>
            <person name="Ribeiro J.M."/>
        </authorList>
    </citation>
    <scope>NUCLEOTIDE SEQUENCE</scope>
    <source>
        <strain evidence="5">Siblings of single egg batch collected in Ceske Budejovice</strain>
        <tissue evidence="5">Salivary glands</tissue>
    </source>
</reference>
<dbReference type="Gene3D" id="3.30.70.330">
    <property type="match status" value="1"/>
</dbReference>
<dbReference type="AlphaFoldDB" id="A0A147BL87"/>
<feature type="non-terminal residue" evidence="5">
    <location>
        <position position="1"/>
    </location>
</feature>
<evidence type="ECO:0000313" key="5">
    <source>
        <dbReference type="EMBL" id="JAR91471.1"/>
    </source>
</evidence>
<organism evidence="5">
    <name type="scientific">Ixodes ricinus</name>
    <name type="common">Common tick</name>
    <name type="synonym">Acarus ricinus</name>
    <dbReference type="NCBI Taxonomy" id="34613"/>
    <lineage>
        <taxon>Eukaryota</taxon>
        <taxon>Metazoa</taxon>
        <taxon>Ecdysozoa</taxon>
        <taxon>Arthropoda</taxon>
        <taxon>Chelicerata</taxon>
        <taxon>Arachnida</taxon>
        <taxon>Acari</taxon>
        <taxon>Parasitiformes</taxon>
        <taxon>Ixodida</taxon>
        <taxon>Ixodoidea</taxon>
        <taxon>Ixodidae</taxon>
        <taxon>Ixodinae</taxon>
        <taxon>Ixodes</taxon>
    </lineage>
</organism>
<evidence type="ECO:0000256" key="2">
    <source>
        <dbReference type="PROSITE-ProRule" id="PRU00176"/>
    </source>
</evidence>
<name>A0A147BL87_IXORI</name>
<dbReference type="InterPro" id="IPR012677">
    <property type="entry name" value="Nucleotide-bd_a/b_plait_sf"/>
</dbReference>
<dbReference type="PANTHER" id="PTHR16105:SF2">
    <property type="entry name" value="RNA-BINDING PROTEIN 41"/>
    <property type="match status" value="1"/>
</dbReference>
<dbReference type="InterPro" id="IPR000504">
    <property type="entry name" value="RRM_dom"/>
</dbReference>
<dbReference type="GO" id="GO:0005689">
    <property type="term" value="C:U12-type spliceosomal complex"/>
    <property type="evidence" value="ECO:0007669"/>
    <property type="project" value="TreeGrafter"/>
</dbReference>
<dbReference type="GO" id="GO:0030626">
    <property type="term" value="F:U12 snRNA binding"/>
    <property type="evidence" value="ECO:0007669"/>
    <property type="project" value="TreeGrafter"/>
</dbReference>
<accession>A0A147BL87</accession>
<dbReference type="SUPFAM" id="SSF54928">
    <property type="entry name" value="RNA-binding domain, RBD"/>
    <property type="match status" value="1"/>
</dbReference>
<feature type="region of interest" description="Disordered" evidence="3">
    <location>
        <begin position="172"/>
        <end position="195"/>
    </location>
</feature>
<dbReference type="Pfam" id="PF00076">
    <property type="entry name" value="RRM_1"/>
    <property type="match status" value="1"/>
</dbReference>
<dbReference type="InterPro" id="IPR035979">
    <property type="entry name" value="RBD_domain_sf"/>
</dbReference>
<dbReference type="EMBL" id="GEGO01003933">
    <property type="protein sequence ID" value="JAR91471.1"/>
    <property type="molecule type" value="Transcribed_RNA"/>
</dbReference>
<evidence type="ECO:0000256" key="1">
    <source>
        <dbReference type="ARBA" id="ARBA00022884"/>
    </source>
</evidence>
<dbReference type="PROSITE" id="PS50102">
    <property type="entry name" value="RRM"/>
    <property type="match status" value="1"/>
</dbReference>
<protein>
    <submittedName>
        <fullName evidence="5">Putative rna-binding protein 41 isoform x5</fullName>
    </submittedName>
</protein>
<evidence type="ECO:0000259" key="4">
    <source>
        <dbReference type="PROSITE" id="PS50102"/>
    </source>
</evidence>
<sequence>LAQQHKSFTPAGSYVQLPVAGACTLGEYISAGSEDQQKQQLLQFGLTDEEIQLYLQHTGPRSTEKSHPLLNPGILEGKLDEIRSKIEESRRFQLATSEAFSGARQLTRSEMDIERTLYADCPERKHYKGLVVEARPRTTPLPTDPMSHIAEFSKALMERIKAKKKDRKCARVVEDERSDKTVEEARGGDGDPRPDPTVFHAVVPLSEEEIRESRLGVDEIRELPRFRSYSPGAESRVLYLKNLHTKTDTREIMALFCRYDQDGKAVKYRLLSGRLRGQAFVTLPSLQAARDAMELCNGYVLRGKPIVIEYGKQRDES</sequence>
<dbReference type="SMART" id="SM00360">
    <property type="entry name" value="RRM"/>
    <property type="match status" value="1"/>
</dbReference>
<proteinExistence type="predicted"/>